<dbReference type="AlphaFoldDB" id="A0A1H6ATT4"/>
<dbReference type="OrthoDB" id="670969at2"/>
<dbReference type="InterPro" id="IPR054223">
    <property type="entry name" value="DUF6943"/>
</dbReference>
<accession>A0A1H6ATT4</accession>
<evidence type="ECO:0000313" key="2">
    <source>
        <dbReference type="EMBL" id="SEG52001.1"/>
    </source>
</evidence>
<reference evidence="3" key="1">
    <citation type="submission" date="2016-10" db="EMBL/GenBank/DDBJ databases">
        <authorList>
            <person name="Varghese N."/>
            <person name="Submissions S."/>
        </authorList>
    </citation>
    <scope>NUCLEOTIDE SEQUENCE [LARGE SCALE GENOMIC DNA]</scope>
    <source>
        <strain evidence="3">DSM 17298</strain>
    </source>
</reference>
<gene>
    <name evidence="2" type="ORF">SAMN03080598_04320</name>
</gene>
<dbReference type="EMBL" id="FNVR01000067">
    <property type="protein sequence ID" value="SEG52001.1"/>
    <property type="molecule type" value="Genomic_DNA"/>
</dbReference>
<dbReference type="Proteomes" id="UP000236736">
    <property type="component" value="Unassembled WGS sequence"/>
</dbReference>
<evidence type="ECO:0000256" key="1">
    <source>
        <dbReference type="SAM" id="Coils"/>
    </source>
</evidence>
<name>A0A1H6ATT4_9BACT</name>
<protein>
    <submittedName>
        <fullName evidence="2">Uncharacterized protein</fullName>
    </submittedName>
</protein>
<dbReference type="SUPFAM" id="SSF116734">
    <property type="entry name" value="DNA methylase specificity domain"/>
    <property type="match status" value="1"/>
</dbReference>
<feature type="coiled-coil region" evidence="1">
    <location>
        <begin position="95"/>
        <end position="132"/>
    </location>
</feature>
<dbReference type="Pfam" id="PF22105">
    <property type="entry name" value="DUF6943"/>
    <property type="match status" value="1"/>
</dbReference>
<proteinExistence type="predicted"/>
<evidence type="ECO:0000313" key="3">
    <source>
        <dbReference type="Proteomes" id="UP000236736"/>
    </source>
</evidence>
<dbReference type="RefSeq" id="WP_103926838.1">
    <property type="nucleotide sequence ID" value="NZ_FNVR01000067.1"/>
</dbReference>
<keyword evidence="1" id="KW-0175">Coiled coil</keyword>
<organism evidence="2 3">
    <name type="scientific">Algoriphagus boritolerans DSM 17298 = JCM 18970</name>
    <dbReference type="NCBI Taxonomy" id="1120964"/>
    <lineage>
        <taxon>Bacteria</taxon>
        <taxon>Pseudomonadati</taxon>
        <taxon>Bacteroidota</taxon>
        <taxon>Cytophagia</taxon>
        <taxon>Cytophagales</taxon>
        <taxon>Cyclobacteriaceae</taxon>
        <taxon>Algoriphagus</taxon>
    </lineage>
</organism>
<sequence length="142" mass="16646">MHSPKFQTYSPKNQATEFEFYILCKGLNSGKPLTAPCPNSFVCICKNQKQKDFYFWLLFGLWKAKYFHQLLTGSVIPFIRIAEFKQEVSTQAAVVSTQENEYTATVDKIKQLEEREKNIRQQLALINDLKRAMIYRHLKSKM</sequence>
<keyword evidence="3" id="KW-1185">Reference proteome</keyword>